<feature type="transmembrane region" description="Helical" evidence="2">
    <location>
        <begin position="160"/>
        <end position="181"/>
    </location>
</feature>
<organism evidence="3 4">
    <name type="scientific">Crepidotus variabilis</name>
    <dbReference type="NCBI Taxonomy" id="179855"/>
    <lineage>
        <taxon>Eukaryota</taxon>
        <taxon>Fungi</taxon>
        <taxon>Dikarya</taxon>
        <taxon>Basidiomycota</taxon>
        <taxon>Agaricomycotina</taxon>
        <taxon>Agaricomycetes</taxon>
        <taxon>Agaricomycetidae</taxon>
        <taxon>Agaricales</taxon>
        <taxon>Agaricineae</taxon>
        <taxon>Crepidotaceae</taxon>
        <taxon>Crepidotus</taxon>
    </lineage>
</organism>
<dbReference type="AlphaFoldDB" id="A0A9P6E7P0"/>
<dbReference type="Proteomes" id="UP000807306">
    <property type="component" value="Unassembled WGS sequence"/>
</dbReference>
<feature type="transmembrane region" description="Helical" evidence="2">
    <location>
        <begin position="12"/>
        <end position="33"/>
    </location>
</feature>
<feature type="transmembrane region" description="Helical" evidence="2">
    <location>
        <begin position="84"/>
        <end position="105"/>
    </location>
</feature>
<proteinExistence type="predicted"/>
<feature type="region of interest" description="Disordered" evidence="1">
    <location>
        <begin position="311"/>
        <end position="332"/>
    </location>
</feature>
<feature type="transmembrane region" description="Helical" evidence="2">
    <location>
        <begin position="202"/>
        <end position="221"/>
    </location>
</feature>
<reference evidence="3" key="1">
    <citation type="submission" date="2020-11" db="EMBL/GenBank/DDBJ databases">
        <authorList>
            <consortium name="DOE Joint Genome Institute"/>
            <person name="Ahrendt S."/>
            <person name="Riley R."/>
            <person name="Andreopoulos W."/>
            <person name="Labutti K."/>
            <person name="Pangilinan J."/>
            <person name="Ruiz-Duenas F.J."/>
            <person name="Barrasa J.M."/>
            <person name="Sanchez-Garcia M."/>
            <person name="Camarero S."/>
            <person name="Miyauchi S."/>
            <person name="Serrano A."/>
            <person name="Linde D."/>
            <person name="Babiker R."/>
            <person name="Drula E."/>
            <person name="Ayuso-Fernandez I."/>
            <person name="Pacheco R."/>
            <person name="Padilla G."/>
            <person name="Ferreira P."/>
            <person name="Barriuso J."/>
            <person name="Kellner H."/>
            <person name="Castanera R."/>
            <person name="Alfaro M."/>
            <person name="Ramirez L."/>
            <person name="Pisabarro A.G."/>
            <person name="Kuo A."/>
            <person name="Tritt A."/>
            <person name="Lipzen A."/>
            <person name="He G."/>
            <person name="Yan M."/>
            <person name="Ng V."/>
            <person name="Cullen D."/>
            <person name="Martin F."/>
            <person name="Rosso M.-N."/>
            <person name="Henrissat B."/>
            <person name="Hibbett D."/>
            <person name="Martinez A.T."/>
            <person name="Grigoriev I.V."/>
        </authorList>
    </citation>
    <scope>NUCLEOTIDE SEQUENCE</scope>
    <source>
        <strain evidence="3">CBS 506.95</strain>
    </source>
</reference>
<dbReference type="OrthoDB" id="3197626at2759"/>
<sequence>MVDWKSPVVAKAALEAFIKLAHVFTGIYIWELVTSMTLEWEFITRKREFKWPLAFYFLNRYSMFAALIATIITFDGNPSNCRAAMSALLFFAHMALALASANLAIRTTAIWAGNNAVILILTLLMCVHSGLVIFQAATAHVQFFPGIGCAPSSINYAWDVAIYAFALAFDFFVLSLNVWKLRSHLHSKSASLLTTFVFKQGIAYFLAACLVDLVAIIFLVLDLNIGTIAISTQFAALVCTIVACRAVRSLSGLYKDGNSEMTNMATANAPGRRTTTISSVSKGPTFDLVGTRGDINGQVLVEMETVIRRDSYTHDRDSDSKKQSDFNDSLAV</sequence>
<comment type="caution">
    <text evidence="3">The sequence shown here is derived from an EMBL/GenBank/DDBJ whole genome shotgun (WGS) entry which is preliminary data.</text>
</comment>
<keyword evidence="2" id="KW-1133">Transmembrane helix</keyword>
<accession>A0A9P6E7P0</accession>
<feature type="compositionally biased region" description="Basic and acidic residues" evidence="1">
    <location>
        <begin position="311"/>
        <end position="325"/>
    </location>
</feature>
<feature type="transmembrane region" description="Helical" evidence="2">
    <location>
        <begin position="227"/>
        <end position="247"/>
    </location>
</feature>
<feature type="transmembrane region" description="Helical" evidence="2">
    <location>
        <begin position="53"/>
        <end position="72"/>
    </location>
</feature>
<evidence type="ECO:0008006" key="5">
    <source>
        <dbReference type="Google" id="ProtNLM"/>
    </source>
</evidence>
<keyword evidence="2" id="KW-0472">Membrane</keyword>
<keyword evidence="2" id="KW-0812">Transmembrane</keyword>
<evidence type="ECO:0000256" key="2">
    <source>
        <dbReference type="SAM" id="Phobius"/>
    </source>
</evidence>
<keyword evidence="4" id="KW-1185">Reference proteome</keyword>
<dbReference type="EMBL" id="MU157906">
    <property type="protein sequence ID" value="KAF9524032.1"/>
    <property type="molecule type" value="Genomic_DNA"/>
</dbReference>
<feature type="transmembrane region" description="Helical" evidence="2">
    <location>
        <begin position="117"/>
        <end position="140"/>
    </location>
</feature>
<name>A0A9P6E7P0_9AGAR</name>
<evidence type="ECO:0000256" key="1">
    <source>
        <dbReference type="SAM" id="MobiDB-lite"/>
    </source>
</evidence>
<protein>
    <recommendedName>
        <fullName evidence="5">Transmembrane protein</fullName>
    </recommendedName>
</protein>
<evidence type="ECO:0000313" key="4">
    <source>
        <dbReference type="Proteomes" id="UP000807306"/>
    </source>
</evidence>
<gene>
    <name evidence="3" type="ORF">CPB83DRAFT_861960</name>
</gene>
<evidence type="ECO:0000313" key="3">
    <source>
        <dbReference type="EMBL" id="KAF9524032.1"/>
    </source>
</evidence>